<proteinExistence type="predicted"/>
<evidence type="ECO:0000259" key="1">
    <source>
        <dbReference type="Pfam" id="PF04577"/>
    </source>
</evidence>
<dbReference type="EMBL" id="JAIMBW010000001">
    <property type="protein sequence ID" value="MBY4893067.1"/>
    <property type="molecule type" value="Genomic_DNA"/>
</dbReference>
<dbReference type="GO" id="GO:0016757">
    <property type="term" value="F:glycosyltransferase activity"/>
    <property type="evidence" value="ECO:0007669"/>
    <property type="project" value="InterPro"/>
</dbReference>
<dbReference type="Proteomes" id="UP000693972">
    <property type="component" value="Unassembled WGS sequence"/>
</dbReference>
<dbReference type="EMBL" id="CP078073">
    <property type="protein sequence ID" value="QXL89777.1"/>
    <property type="molecule type" value="Genomic_DNA"/>
</dbReference>
<dbReference type="RefSeq" id="WP_257892800.1">
    <property type="nucleotide sequence ID" value="NZ_JAIMBW010000001.1"/>
</dbReference>
<keyword evidence="3" id="KW-1185">Reference proteome</keyword>
<dbReference type="AlphaFoldDB" id="A0A975TYZ5"/>
<feature type="domain" description="Glycosyltransferase 61 catalytic" evidence="1">
    <location>
        <begin position="44"/>
        <end position="225"/>
    </location>
</feature>
<name>A0A975TYZ5_9RHOB</name>
<dbReference type="InterPro" id="IPR049625">
    <property type="entry name" value="Glyco_transf_61_cat"/>
</dbReference>
<evidence type="ECO:0000313" key="3">
    <source>
        <dbReference type="Proteomes" id="UP000693972"/>
    </source>
</evidence>
<dbReference type="Pfam" id="PF04577">
    <property type="entry name" value="Glyco_transf_61"/>
    <property type="match status" value="1"/>
</dbReference>
<evidence type="ECO:0000313" key="2">
    <source>
        <dbReference type="EMBL" id="QXL89777.1"/>
    </source>
</evidence>
<protein>
    <submittedName>
        <fullName evidence="2">Glycosyltransferase family 61 protein</fullName>
    </submittedName>
</protein>
<gene>
    <name evidence="2" type="ORF">KUL25_09855</name>
</gene>
<sequence length="328" mass="36611">MPEGHCFRYAAGPITLEPHAPEAVDTAERLEGRWLYGGLLYGHFGHFLCETTSRLWALDHVGEVDGIVFLPKNQMTHERRHFRHHLPFFAAMGLTEDRFQIRAPQAPVVIEELALAEPGFGIGDMIEGRPDFRAFMQANLGRDVGPDGPENIYISRSQLPSKRGSVLLETLIEKRMEDAGYTVFHPQNHDLAVQIATYKAARRIVSLDASSLHLAAMIISPETRVAILNRGPTNNIDDYIAQFTRWQGRAPTRIEAVKGVWYPEGRRLKKRETHATLDLPLVCKALVAGGFLPKGTTWRAPTDAQLNSAVAAMSDRMGQPLQFLSGKK</sequence>
<reference evidence="2 3" key="1">
    <citation type="submission" date="2021-07" db="EMBL/GenBank/DDBJ databases">
        <title>Karlodiniumbacter phycospheric gen. nov., sp. nov., a phycosphere bacterium isolated from karlodinium veneficum.</title>
        <authorList>
            <person name="Peng Y."/>
            <person name="Jiang L."/>
            <person name="Lee J."/>
        </authorList>
    </citation>
    <scope>NUCLEOTIDE SEQUENCE</scope>
    <source>
        <strain evidence="2 3">N5</strain>
    </source>
</reference>
<organism evidence="2">
    <name type="scientific">Gymnodinialimonas phycosphaerae</name>
    <dbReference type="NCBI Taxonomy" id="2841589"/>
    <lineage>
        <taxon>Bacteria</taxon>
        <taxon>Pseudomonadati</taxon>
        <taxon>Pseudomonadota</taxon>
        <taxon>Alphaproteobacteria</taxon>
        <taxon>Rhodobacterales</taxon>
        <taxon>Paracoccaceae</taxon>
        <taxon>Gymnodinialimonas</taxon>
    </lineage>
</organism>
<accession>A0A975TYZ5</accession>